<keyword evidence="1" id="KW-0472">Membrane</keyword>
<keyword evidence="1" id="KW-1133">Transmembrane helix</keyword>
<protein>
    <submittedName>
        <fullName evidence="2">Uncharacterized protein</fullName>
    </submittedName>
</protein>
<evidence type="ECO:0000256" key="1">
    <source>
        <dbReference type="SAM" id="Phobius"/>
    </source>
</evidence>
<dbReference type="AlphaFoldDB" id="A0A172XUK4"/>
<feature type="transmembrane region" description="Helical" evidence="1">
    <location>
        <begin position="12"/>
        <end position="31"/>
    </location>
</feature>
<dbReference type="Proteomes" id="UP000077824">
    <property type="component" value="Chromosome"/>
</dbReference>
<feature type="transmembrane region" description="Helical" evidence="1">
    <location>
        <begin position="51"/>
        <end position="74"/>
    </location>
</feature>
<proteinExistence type="predicted"/>
<keyword evidence="3" id="KW-1185">Reference proteome</keyword>
<organism evidence="2 3">
    <name type="scientific">Chryseobacterium glaciei</name>
    <dbReference type="NCBI Taxonomy" id="1685010"/>
    <lineage>
        <taxon>Bacteria</taxon>
        <taxon>Pseudomonadati</taxon>
        <taxon>Bacteroidota</taxon>
        <taxon>Flavobacteriia</taxon>
        <taxon>Flavobacteriales</taxon>
        <taxon>Weeksellaceae</taxon>
        <taxon>Chryseobacterium group</taxon>
        <taxon>Chryseobacterium</taxon>
    </lineage>
</organism>
<accession>A0A172XUK4</accession>
<gene>
    <name evidence="2" type="ORF">A0O34_08850</name>
</gene>
<dbReference type="EMBL" id="CP015199">
    <property type="protein sequence ID" value="ANF50624.1"/>
    <property type="molecule type" value="Genomic_DNA"/>
</dbReference>
<name>A0A172XUK4_9FLAO</name>
<sequence length="94" mass="11298">MDEFLKEHIFVKFLLCFLLGGGIFLYSYKVFKNYKKESLESPKDDYLKIYVYYRSIIAMCVAIIFMIFSFYMLFDDLTTPKEDNINKKNVEVQE</sequence>
<dbReference type="RefSeq" id="WP_066753837.1">
    <property type="nucleotide sequence ID" value="NZ_CP015199.1"/>
</dbReference>
<keyword evidence="1" id="KW-0812">Transmembrane</keyword>
<dbReference type="KEGG" id="chh:A0O34_08850"/>
<evidence type="ECO:0000313" key="2">
    <source>
        <dbReference type="EMBL" id="ANF50624.1"/>
    </source>
</evidence>
<dbReference type="OrthoDB" id="9899324at2"/>
<evidence type="ECO:0000313" key="3">
    <source>
        <dbReference type="Proteomes" id="UP000077824"/>
    </source>
</evidence>
<reference evidence="2 3" key="1">
    <citation type="submission" date="2016-04" db="EMBL/GenBank/DDBJ databases">
        <title>Complete Genome Sequence of Chryseobacterium sp. IHBB 10212.</title>
        <authorList>
            <person name="Pal M."/>
            <person name="Swarnkar M.K."/>
            <person name="Kaushal K."/>
            <person name="Chhibber S."/>
            <person name="Singh A.K."/>
            <person name="Gulati A."/>
        </authorList>
    </citation>
    <scope>NUCLEOTIDE SEQUENCE [LARGE SCALE GENOMIC DNA]</scope>
    <source>
        <strain evidence="2 3">IHBB 10212</strain>
    </source>
</reference>